<dbReference type="GO" id="GO:0000976">
    <property type="term" value="F:transcription cis-regulatory region binding"/>
    <property type="evidence" value="ECO:0007669"/>
    <property type="project" value="TreeGrafter"/>
</dbReference>
<dbReference type="KEGG" id="kpd:CW740_01040"/>
<dbReference type="GO" id="GO:0032993">
    <property type="term" value="C:protein-DNA complex"/>
    <property type="evidence" value="ECO:0007669"/>
    <property type="project" value="TreeGrafter"/>
</dbReference>
<dbReference type="Pfam" id="PF00486">
    <property type="entry name" value="Trans_reg_C"/>
    <property type="match status" value="1"/>
</dbReference>
<evidence type="ECO:0000313" key="5">
    <source>
        <dbReference type="Proteomes" id="UP000232693"/>
    </source>
</evidence>
<evidence type="ECO:0000256" key="1">
    <source>
        <dbReference type="ARBA" id="ARBA00022553"/>
    </source>
</evidence>
<accession>A0A2K9A1Z5</accession>
<organism evidence="4 5">
    <name type="scientific">Kangiella profundi</name>
    <dbReference type="NCBI Taxonomy" id="1561924"/>
    <lineage>
        <taxon>Bacteria</taxon>
        <taxon>Pseudomonadati</taxon>
        <taxon>Pseudomonadota</taxon>
        <taxon>Gammaproteobacteria</taxon>
        <taxon>Kangiellales</taxon>
        <taxon>Kangiellaceae</taxon>
        <taxon>Kangiella</taxon>
    </lineage>
</organism>
<dbReference type="InterPro" id="IPR011006">
    <property type="entry name" value="CheY-like_superfamily"/>
</dbReference>
<dbReference type="Proteomes" id="UP000232693">
    <property type="component" value="Chromosome"/>
</dbReference>
<dbReference type="SUPFAM" id="SSF52172">
    <property type="entry name" value="CheY-like"/>
    <property type="match status" value="1"/>
</dbReference>
<keyword evidence="2" id="KW-0902">Two-component regulatory system</keyword>
<dbReference type="Gene3D" id="3.40.50.2300">
    <property type="match status" value="1"/>
</dbReference>
<dbReference type="EMBL" id="CP025120">
    <property type="protein sequence ID" value="AUD77895.1"/>
    <property type="molecule type" value="Genomic_DNA"/>
</dbReference>
<dbReference type="InterPro" id="IPR036388">
    <property type="entry name" value="WH-like_DNA-bd_sf"/>
</dbReference>
<sequence length="236" mass="27678">MSKLPKVLHLVQEFEFDEPYLVALKDAGYQCYIGKDRKHLLKQLEAEEFDLLILDWRNDDTTEWLLEQIRVFLKWQGPILFIADKGEEKQLHQVCTHHFDNFLTRPIQPNTLLSYANKLVNDARYTMHQDNFELGPYKIAMGLKQISFNNKPISLTSKEFDLGALFLRNPGRLYSRKFLLKKIWGIDCDISTRTVDAHVSSLRKKLNIKGDGMYRIKTVYQHGYRLELLEETEAVA</sequence>
<proteinExistence type="predicted"/>
<dbReference type="PANTHER" id="PTHR48111">
    <property type="entry name" value="REGULATOR OF RPOS"/>
    <property type="match status" value="1"/>
</dbReference>
<evidence type="ECO:0000256" key="3">
    <source>
        <dbReference type="ARBA" id="ARBA00023125"/>
    </source>
</evidence>
<evidence type="ECO:0000256" key="2">
    <source>
        <dbReference type="ARBA" id="ARBA00023012"/>
    </source>
</evidence>
<dbReference type="PANTHER" id="PTHR48111:SF40">
    <property type="entry name" value="PHOSPHATE REGULON TRANSCRIPTIONAL REGULATORY PROTEIN PHOB"/>
    <property type="match status" value="1"/>
</dbReference>
<dbReference type="OrthoDB" id="9802426at2"/>
<dbReference type="PROSITE" id="PS50110">
    <property type="entry name" value="RESPONSE_REGULATORY"/>
    <property type="match status" value="1"/>
</dbReference>
<dbReference type="GO" id="GO:0006355">
    <property type="term" value="P:regulation of DNA-templated transcription"/>
    <property type="evidence" value="ECO:0007669"/>
    <property type="project" value="InterPro"/>
</dbReference>
<reference evidence="4 5" key="1">
    <citation type="submission" date="2017-12" db="EMBL/GenBank/DDBJ databases">
        <title>Kangiella profundi FT102 completed genome.</title>
        <authorList>
            <person name="Xu J."/>
            <person name="Wang J."/>
            <person name="Lu Y."/>
        </authorList>
    </citation>
    <scope>NUCLEOTIDE SEQUENCE [LARGE SCALE GENOMIC DNA]</scope>
    <source>
        <strain evidence="4 5">FT102</strain>
    </source>
</reference>
<gene>
    <name evidence="4" type="ORF">CW740_01040</name>
</gene>
<keyword evidence="1" id="KW-0597">Phosphoprotein</keyword>
<dbReference type="InterPro" id="IPR001789">
    <property type="entry name" value="Sig_transdc_resp-reg_receiver"/>
</dbReference>
<dbReference type="SMART" id="SM00862">
    <property type="entry name" value="Trans_reg_C"/>
    <property type="match status" value="1"/>
</dbReference>
<dbReference type="GO" id="GO:0000156">
    <property type="term" value="F:phosphorelay response regulator activity"/>
    <property type="evidence" value="ECO:0007669"/>
    <property type="project" value="TreeGrafter"/>
</dbReference>
<dbReference type="InterPro" id="IPR039420">
    <property type="entry name" value="WalR-like"/>
</dbReference>
<keyword evidence="5" id="KW-1185">Reference proteome</keyword>
<keyword evidence="3 4" id="KW-0238">DNA-binding</keyword>
<protein>
    <submittedName>
        <fullName evidence="4">DNA-binding response regulator</fullName>
    </submittedName>
</protein>
<dbReference type="SUPFAM" id="SSF46894">
    <property type="entry name" value="C-terminal effector domain of the bipartite response regulators"/>
    <property type="match status" value="1"/>
</dbReference>
<dbReference type="CDD" id="cd00383">
    <property type="entry name" value="trans_reg_C"/>
    <property type="match status" value="1"/>
</dbReference>
<dbReference type="PROSITE" id="PS51755">
    <property type="entry name" value="OMPR_PHOB"/>
    <property type="match status" value="1"/>
</dbReference>
<dbReference type="AlphaFoldDB" id="A0A2K9A1Z5"/>
<dbReference type="InterPro" id="IPR016032">
    <property type="entry name" value="Sig_transdc_resp-reg_C-effctor"/>
</dbReference>
<dbReference type="InterPro" id="IPR001867">
    <property type="entry name" value="OmpR/PhoB-type_DNA-bd"/>
</dbReference>
<dbReference type="GO" id="GO:0005829">
    <property type="term" value="C:cytosol"/>
    <property type="evidence" value="ECO:0007669"/>
    <property type="project" value="TreeGrafter"/>
</dbReference>
<dbReference type="Gene3D" id="1.10.10.10">
    <property type="entry name" value="Winged helix-like DNA-binding domain superfamily/Winged helix DNA-binding domain"/>
    <property type="match status" value="1"/>
</dbReference>
<evidence type="ECO:0000313" key="4">
    <source>
        <dbReference type="EMBL" id="AUD77895.1"/>
    </source>
</evidence>
<name>A0A2K9A1Z5_9GAMM</name>
<dbReference type="RefSeq" id="WP_106645812.1">
    <property type="nucleotide sequence ID" value="NZ_BMGO01000001.1"/>
</dbReference>